<feature type="non-terminal residue" evidence="3">
    <location>
        <position position="188"/>
    </location>
</feature>
<dbReference type="Proteomes" id="UP001596435">
    <property type="component" value="Unassembled WGS sequence"/>
</dbReference>
<feature type="signal peptide" evidence="2">
    <location>
        <begin position="1"/>
        <end position="26"/>
    </location>
</feature>
<evidence type="ECO:0000313" key="4">
    <source>
        <dbReference type="Proteomes" id="UP001596435"/>
    </source>
</evidence>
<comment type="caution">
    <text evidence="3">The sequence shown here is derived from an EMBL/GenBank/DDBJ whole genome shotgun (WGS) entry which is preliminary data.</text>
</comment>
<accession>A0ABW2G9E1</accession>
<evidence type="ECO:0000256" key="2">
    <source>
        <dbReference type="SAM" id="SignalP"/>
    </source>
</evidence>
<keyword evidence="1" id="KW-1133">Transmembrane helix</keyword>
<protein>
    <recommendedName>
        <fullName evidence="5">Zinc ribbon domain-containing protein</fullName>
    </recommendedName>
</protein>
<feature type="transmembrane region" description="Helical" evidence="1">
    <location>
        <begin position="82"/>
        <end position="102"/>
    </location>
</feature>
<feature type="transmembrane region" description="Helical" evidence="1">
    <location>
        <begin position="145"/>
        <end position="167"/>
    </location>
</feature>
<evidence type="ECO:0008006" key="5">
    <source>
        <dbReference type="Google" id="ProtNLM"/>
    </source>
</evidence>
<evidence type="ECO:0000313" key="3">
    <source>
        <dbReference type="EMBL" id="MFC7185227.1"/>
    </source>
</evidence>
<keyword evidence="4" id="KW-1185">Reference proteome</keyword>
<keyword evidence="1" id="KW-0472">Membrane</keyword>
<dbReference type="EMBL" id="JBHTAJ010000161">
    <property type="protein sequence ID" value="MFC7185227.1"/>
    <property type="molecule type" value="Genomic_DNA"/>
</dbReference>
<proteinExistence type="predicted"/>
<name>A0ABW2G9E1_9ACTN</name>
<organism evidence="3 4">
    <name type="scientific">Kitasatospora paranensis</name>
    <dbReference type="NCBI Taxonomy" id="258053"/>
    <lineage>
        <taxon>Bacteria</taxon>
        <taxon>Bacillati</taxon>
        <taxon>Actinomycetota</taxon>
        <taxon>Actinomycetes</taxon>
        <taxon>Kitasatosporales</taxon>
        <taxon>Streptomycetaceae</taxon>
        <taxon>Kitasatospora</taxon>
    </lineage>
</organism>
<gene>
    <name evidence="3" type="ORF">ACFQMG_37370</name>
</gene>
<keyword evidence="1" id="KW-0812">Transmembrane</keyword>
<feature type="chain" id="PRO_5046243023" description="Zinc ribbon domain-containing protein" evidence="2">
    <location>
        <begin position="27"/>
        <end position="188"/>
    </location>
</feature>
<evidence type="ECO:0000256" key="1">
    <source>
        <dbReference type="SAM" id="Phobius"/>
    </source>
</evidence>
<reference evidence="4" key="1">
    <citation type="journal article" date="2019" name="Int. J. Syst. Evol. Microbiol.">
        <title>The Global Catalogue of Microorganisms (GCM) 10K type strain sequencing project: providing services to taxonomists for standard genome sequencing and annotation.</title>
        <authorList>
            <consortium name="The Broad Institute Genomics Platform"/>
            <consortium name="The Broad Institute Genome Sequencing Center for Infectious Disease"/>
            <person name="Wu L."/>
            <person name="Ma J."/>
        </authorList>
    </citation>
    <scope>NUCLEOTIDE SEQUENCE [LARGE SCALE GENOMIC DNA]</scope>
    <source>
        <strain evidence="4">CGMCC 1.12859</strain>
    </source>
</reference>
<sequence length="188" mass="18549">MAICTACGAASALGARLCASCGLPFAEPGFAGPKAPPGPAGGIGAVEDAGPPPDGRWGSGVPYEPGGAGVVLARLLADWRPALRALLAPTALLVAVAVLLALAEDGLWPPQTEYGGRFRVAIALVLTVFGAPLRDHDAGDADGLVVTSGLVLRGVPVLLAAGWLALLGWRRRAGRGPAGAGPGRGAAA</sequence>
<keyword evidence="2" id="KW-0732">Signal</keyword>